<dbReference type="InterPro" id="IPR001680">
    <property type="entry name" value="WD40_rpt"/>
</dbReference>
<dbReference type="InterPro" id="IPR036322">
    <property type="entry name" value="WD40_repeat_dom_sf"/>
</dbReference>
<dbReference type="FunFam" id="1.10.510.10:FF:000571">
    <property type="entry name" value="Maternal embryonic leucine zipper kinase"/>
    <property type="match status" value="1"/>
</dbReference>
<dbReference type="Proteomes" id="UP000612362">
    <property type="component" value="Unassembled WGS sequence"/>
</dbReference>
<dbReference type="InterPro" id="IPR008271">
    <property type="entry name" value="Ser/Thr_kinase_AS"/>
</dbReference>
<dbReference type="SMART" id="SM00320">
    <property type="entry name" value="WD40"/>
    <property type="match status" value="7"/>
</dbReference>
<evidence type="ECO:0000256" key="6">
    <source>
        <dbReference type="PROSITE-ProRule" id="PRU10141"/>
    </source>
</evidence>
<feature type="repeat" description="WD" evidence="5">
    <location>
        <begin position="469"/>
        <end position="515"/>
    </location>
</feature>
<dbReference type="PROSITE" id="PS50082">
    <property type="entry name" value="WD_REPEATS_2"/>
    <property type="match status" value="6"/>
</dbReference>
<dbReference type="SUPFAM" id="SSF56112">
    <property type="entry name" value="Protein kinase-like (PK-like)"/>
    <property type="match status" value="1"/>
</dbReference>
<evidence type="ECO:0000256" key="3">
    <source>
        <dbReference type="ARBA" id="ARBA00022741"/>
    </source>
</evidence>
<dbReference type="PROSITE" id="PS50011">
    <property type="entry name" value="PROTEIN_KINASE_DOM"/>
    <property type="match status" value="1"/>
</dbReference>
<evidence type="ECO:0000256" key="2">
    <source>
        <dbReference type="ARBA" id="ARBA00022737"/>
    </source>
</evidence>
<dbReference type="Pfam" id="PF00069">
    <property type="entry name" value="Pkinase"/>
    <property type="match status" value="1"/>
</dbReference>
<comment type="caution">
    <text evidence="8">The sequence shown here is derived from an EMBL/GenBank/DDBJ whole genome shotgun (WGS) entry which is preliminary data.</text>
</comment>
<evidence type="ECO:0000256" key="5">
    <source>
        <dbReference type="PROSITE-ProRule" id="PRU00221"/>
    </source>
</evidence>
<dbReference type="CDD" id="cd00200">
    <property type="entry name" value="WD40"/>
    <property type="match status" value="1"/>
</dbReference>
<keyword evidence="4 6" id="KW-0067">ATP-binding</keyword>
<dbReference type="InterPro" id="IPR000719">
    <property type="entry name" value="Prot_kinase_dom"/>
</dbReference>
<gene>
    <name evidence="8" type="ORF">KSX_91760</name>
</gene>
<sequence length="651" mass="71028">MADYIGRQLGNYKIVRLLGEGAFAQVYLGEHIYLGTQAAIKVLHAQLANEPLEWFRTEARTIAHLAHPNIVRVLEFGIEGNAPFLVLEYAPQGTLRQRHAKGEVVSPSVVVSYIKQVAEALQYAHDEKFIHRDVKPENILLGRRNEVLLGDFGIALLLQTFKDQPLQNMAGTVAYMAPEQIQGQPGPASDQYALGIIVYEWLTGERPFEGSPTEVLSQHLAVSPIPLRRKLPTITPAVEQVVMKALEKDPRRRFPAIRQFAQALEQAHQSSILPSERLNMGTGVSAPPSGFERPAPPLAGNVIPPTPVLPQSANAGPVTPSALPSVQAMPQGGSAGILVSRYTGHRNVVHSLSWSSDGVRIASASHEKTVHIWEAPTGRRLPLYKDQSYVVSLVAWSPEGSRLATVGNDAQVRIWDVATDRLLARYTGHGGSTINAIAWAPSRPLLASAATDGTVHVWDATTGNPLIIYRGHVGSVNTLAWSSDAFSSTGPRIVSGGDDRSVQTWEALTGRTIMRYQGQPARVLSVAWSPTVYSPSLGYSFSSNTPNVPSSSRIACGRDDGFIQMWDTISGREVLSYRYQAPLTTVTWSQDGRRFAYASEDQQIEVWDTMTNRKVFVFSHTAPVRVMAWSPDGKHIASGGGDATIQVWVAP</sequence>
<dbReference type="PROSITE" id="PS00107">
    <property type="entry name" value="PROTEIN_KINASE_ATP"/>
    <property type="match status" value="1"/>
</dbReference>
<feature type="repeat" description="WD" evidence="5">
    <location>
        <begin position="576"/>
        <end position="617"/>
    </location>
</feature>
<dbReference type="CDD" id="cd14014">
    <property type="entry name" value="STKc_PknB_like"/>
    <property type="match status" value="1"/>
</dbReference>
<dbReference type="InterPro" id="IPR017441">
    <property type="entry name" value="Protein_kinase_ATP_BS"/>
</dbReference>
<proteinExistence type="predicted"/>
<accession>A0A8J3MYN7</accession>
<feature type="repeat" description="WD" evidence="5">
    <location>
        <begin position="434"/>
        <end position="468"/>
    </location>
</feature>
<dbReference type="GO" id="GO:0005524">
    <property type="term" value="F:ATP binding"/>
    <property type="evidence" value="ECO:0007669"/>
    <property type="project" value="UniProtKB-UniRule"/>
</dbReference>
<dbReference type="GO" id="GO:0004672">
    <property type="term" value="F:protein kinase activity"/>
    <property type="evidence" value="ECO:0007669"/>
    <property type="project" value="InterPro"/>
</dbReference>
<dbReference type="InterPro" id="IPR015943">
    <property type="entry name" value="WD40/YVTN_repeat-like_dom_sf"/>
</dbReference>
<dbReference type="PROSITE" id="PS00108">
    <property type="entry name" value="PROTEIN_KINASE_ST"/>
    <property type="match status" value="1"/>
</dbReference>
<keyword evidence="1 5" id="KW-0853">WD repeat</keyword>
<keyword evidence="2" id="KW-0677">Repeat</keyword>
<dbReference type="Gene3D" id="1.10.510.10">
    <property type="entry name" value="Transferase(Phosphotransferase) domain 1"/>
    <property type="match status" value="1"/>
</dbReference>
<keyword evidence="3 6" id="KW-0547">Nucleotide-binding</keyword>
<evidence type="ECO:0000313" key="8">
    <source>
        <dbReference type="EMBL" id="GHO51013.1"/>
    </source>
</evidence>
<evidence type="ECO:0000259" key="7">
    <source>
        <dbReference type="PROSITE" id="PS50011"/>
    </source>
</evidence>
<dbReference type="InterPro" id="IPR020472">
    <property type="entry name" value="WD40_PAC1"/>
</dbReference>
<dbReference type="Gene3D" id="2.130.10.10">
    <property type="entry name" value="YVTN repeat-like/Quinoprotein amine dehydrogenase"/>
    <property type="match status" value="3"/>
</dbReference>
<name>A0A8J3MYN7_9CHLR</name>
<dbReference type="PROSITE" id="PS50294">
    <property type="entry name" value="WD_REPEATS_REGION"/>
    <property type="match status" value="6"/>
</dbReference>
<feature type="repeat" description="WD" evidence="5">
    <location>
        <begin position="342"/>
        <end position="383"/>
    </location>
</feature>
<dbReference type="PANTHER" id="PTHR19879">
    <property type="entry name" value="TRANSCRIPTION INITIATION FACTOR TFIID"/>
    <property type="match status" value="1"/>
</dbReference>
<reference evidence="8" key="1">
    <citation type="submission" date="2020-10" db="EMBL/GenBank/DDBJ databases">
        <title>Taxonomic study of unclassified bacteria belonging to the class Ktedonobacteria.</title>
        <authorList>
            <person name="Yabe S."/>
            <person name="Wang C.M."/>
            <person name="Zheng Y."/>
            <person name="Sakai Y."/>
            <person name="Cavaletti L."/>
            <person name="Monciardini P."/>
            <person name="Donadio S."/>
        </authorList>
    </citation>
    <scope>NUCLEOTIDE SEQUENCE</scope>
    <source>
        <strain evidence="8">SOSP1-1</strain>
    </source>
</reference>
<feature type="binding site" evidence="6">
    <location>
        <position position="41"/>
    </location>
    <ligand>
        <name>ATP</name>
        <dbReference type="ChEBI" id="CHEBI:30616"/>
    </ligand>
</feature>
<dbReference type="PROSITE" id="PS00678">
    <property type="entry name" value="WD_REPEATS_1"/>
    <property type="match status" value="2"/>
</dbReference>
<organism evidence="8 9">
    <name type="scientific">Ktedonospora formicarum</name>
    <dbReference type="NCBI Taxonomy" id="2778364"/>
    <lineage>
        <taxon>Bacteria</taxon>
        <taxon>Bacillati</taxon>
        <taxon>Chloroflexota</taxon>
        <taxon>Ktedonobacteria</taxon>
        <taxon>Ktedonobacterales</taxon>
        <taxon>Ktedonobacteraceae</taxon>
        <taxon>Ktedonospora</taxon>
    </lineage>
</organism>
<evidence type="ECO:0000256" key="1">
    <source>
        <dbReference type="ARBA" id="ARBA00022574"/>
    </source>
</evidence>
<evidence type="ECO:0000256" key="4">
    <source>
        <dbReference type="ARBA" id="ARBA00022840"/>
    </source>
</evidence>
<dbReference type="SMART" id="SM00220">
    <property type="entry name" value="S_TKc"/>
    <property type="match status" value="1"/>
</dbReference>
<dbReference type="RefSeq" id="WP_220199962.1">
    <property type="nucleotide sequence ID" value="NZ_BNJF01000010.1"/>
</dbReference>
<dbReference type="InterPro" id="IPR011009">
    <property type="entry name" value="Kinase-like_dom_sf"/>
</dbReference>
<feature type="repeat" description="WD" evidence="5">
    <location>
        <begin position="384"/>
        <end position="425"/>
    </location>
</feature>
<dbReference type="AlphaFoldDB" id="A0A8J3MYN7"/>
<evidence type="ECO:0000313" key="9">
    <source>
        <dbReference type="Proteomes" id="UP000612362"/>
    </source>
</evidence>
<dbReference type="SUPFAM" id="SSF50978">
    <property type="entry name" value="WD40 repeat-like"/>
    <property type="match status" value="1"/>
</dbReference>
<protein>
    <recommendedName>
        <fullName evidence="7">Protein kinase domain-containing protein</fullName>
    </recommendedName>
</protein>
<dbReference type="Pfam" id="PF00400">
    <property type="entry name" value="WD40"/>
    <property type="match status" value="6"/>
</dbReference>
<dbReference type="InterPro" id="IPR019775">
    <property type="entry name" value="WD40_repeat_CS"/>
</dbReference>
<feature type="repeat" description="WD" evidence="5">
    <location>
        <begin position="617"/>
        <end position="651"/>
    </location>
</feature>
<dbReference type="EMBL" id="BNJF01000010">
    <property type="protein sequence ID" value="GHO51013.1"/>
    <property type="molecule type" value="Genomic_DNA"/>
</dbReference>
<keyword evidence="9" id="KW-1185">Reference proteome</keyword>
<dbReference type="PRINTS" id="PR00320">
    <property type="entry name" value="GPROTEINBRPT"/>
</dbReference>
<dbReference type="PANTHER" id="PTHR19879:SF9">
    <property type="entry name" value="TRANSCRIPTION INITIATION FACTOR TFIID SUBUNIT 5"/>
    <property type="match status" value="1"/>
</dbReference>
<feature type="domain" description="Protein kinase" evidence="7">
    <location>
        <begin position="12"/>
        <end position="271"/>
    </location>
</feature>